<reference evidence="3" key="1">
    <citation type="submission" date="2020-12" db="EMBL/GenBank/DDBJ databases">
        <title>Bacterial taxonomy.</title>
        <authorList>
            <person name="Pan X."/>
        </authorList>
    </citation>
    <scope>NUCLEOTIDE SEQUENCE</scope>
    <source>
        <strain evidence="3">B2012</strain>
    </source>
</reference>
<comment type="caution">
    <text evidence="3">The sequence shown here is derived from an EMBL/GenBank/DDBJ whole genome shotgun (WGS) entry which is preliminary data.</text>
</comment>
<dbReference type="GO" id="GO:0015074">
    <property type="term" value="P:DNA integration"/>
    <property type="evidence" value="ECO:0007669"/>
    <property type="project" value="InterPro"/>
</dbReference>
<evidence type="ECO:0000256" key="1">
    <source>
        <dbReference type="ARBA" id="ARBA00023172"/>
    </source>
</evidence>
<evidence type="ECO:0000313" key="3">
    <source>
        <dbReference type="EMBL" id="MBJ3774380.1"/>
    </source>
</evidence>
<keyword evidence="4" id="KW-1185">Reference proteome</keyword>
<proteinExistence type="predicted"/>
<gene>
    <name evidence="3" type="ORF">JCR33_01695</name>
</gene>
<dbReference type="RefSeq" id="WP_198880265.1">
    <property type="nucleotide sequence ID" value="NZ_JAEKJA010000001.1"/>
</dbReference>
<evidence type="ECO:0000313" key="4">
    <source>
        <dbReference type="Proteomes" id="UP000609531"/>
    </source>
</evidence>
<feature type="domain" description="Tyr recombinase" evidence="2">
    <location>
        <begin position="1"/>
        <end position="83"/>
    </location>
</feature>
<dbReference type="Pfam" id="PF00589">
    <property type="entry name" value="Phage_integrase"/>
    <property type="match status" value="1"/>
</dbReference>
<name>A0A934IKM8_9HYPH</name>
<dbReference type="AlphaFoldDB" id="A0A934IKM8"/>
<dbReference type="GO" id="GO:0003677">
    <property type="term" value="F:DNA binding"/>
    <property type="evidence" value="ECO:0007669"/>
    <property type="project" value="InterPro"/>
</dbReference>
<protein>
    <submittedName>
        <fullName evidence="3">Tyrosine-type recombinase/integrase</fullName>
    </submittedName>
</protein>
<dbReference type="EMBL" id="JAEKJA010000001">
    <property type="protein sequence ID" value="MBJ3774380.1"/>
    <property type="molecule type" value="Genomic_DNA"/>
</dbReference>
<dbReference type="InterPro" id="IPR011010">
    <property type="entry name" value="DNA_brk_join_enz"/>
</dbReference>
<keyword evidence="1" id="KW-0233">DNA recombination</keyword>
<accession>A0A934IKM8</accession>
<dbReference type="GO" id="GO:0006310">
    <property type="term" value="P:DNA recombination"/>
    <property type="evidence" value="ECO:0007669"/>
    <property type="project" value="UniProtKB-KW"/>
</dbReference>
<organism evidence="3 4">
    <name type="scientific">Acuticoccus mangrovi</name>
    <dbReference type="NCBI Taxonomy" id="2796142"/>
    <lineage>
        <taxon>Bacteria</taxon>
        <taxon>Pseudomonadati</taxon>
        <taxon>Pseudomonadota</taxon>
        <taxon>Alphaproteobacteria</taxon>
        <taxon>Hyphomicrobiales</taxon>
        <taxon>Amorphaceae</taxon>
        <taxon>Acuticoccus</taxon>
    </lineage>
</organism>
<sequence length="95" mass="10724">MRHVVEWNGKPVESVRKAFERAREAAGLGEDVTPHVLRHTCATWLMQSWADPSEVAGYLGMTMETLQRTYGHHSPLHPASVHRSFVNRFAKRSAG</sequence>
<evidence type="ECO:0000259" key="2">
    <source>
        <dbReference type="PROSITE" id="PS51898"/>
    </source>
</evidence>
<dbReference type="InterPro" id="IPR013762">
    <property type="entry name" value="Integrase-like_cat_sf"/>
</dbReference>
<dbReference type="PROSITE" id="PS51898">
    <property type="entry name" value="TYR_RECOMBINASE"/>
    <property type="match status" value="1"/>
</dbReference>
<dbReference type="Gene3D" id="1.10.443.10">
    <property type="entry name" value="Intergrase catalytic core"/>
    <property type="match status" value="1"/>
</dbReference>
<dbReference type="InterPro" id="IPR002104">
    <property type="entry name" value="Integrase_catalytic"/>
</dbReference>
<dbReference type="Proteomes" id="UP000609531">
    <property type="component" value="Unassembled WGS sequence"/>
</dbReference>
<dbReference type="SUPFAM" id="SSF56349">
    <property type="entry name" value="DNA breaking-rejoining enzymes"/>
    <property type="match status" value="1"/>
</dbReference>